<accession>A0A1G9UY33</accession>
<sequence>MKRILLVEDHEADSAEIKAAFERFSLDVQLEHARSTQLAWEMMQCWAMAPGGRRPACVLLGQLTGPRDGLWLLERMQEDRRFRQLPVIALSREAGMSERARVFSNVVGALERPVDELAWRRVISSVARISQALPDLAGA</sequence>
<dbReference type="AlphaFoldDB" id="A0A1G9UY33"/>
<dbReference type="Proteomes" id="UP000199759">
    <property type="component" value="Unassembled WGS sequence"/>
</dbReference>
<dbReference type="PROSITE" id="PS50110">
    <property type="entry name" value="RESPONSE_REGULATORY"/>
    <property type="match status" value="1"/>
</dbReference>
<reference evidence="3 4" key="1">
    <citation type="submission" date="2016-10" db="EMBL/GenBank/DDBJ databases">
        <authorList>
            <person name="de Groot N.N."/>
        </authorList>
    </citation>
    <scope>NUCLEOTIDE SEQUENCE [LARGE SCALE GENOMIC DNA]</scope>
    <source>
        <strain evidence="3 4">DSM 16077</strain>
    </source>
</reference>
<evidence type="ECO:0000313" key="4">
    <source>
        <dbReference type="Proteomes" id="UP000199759"/>
    </source>
</evidence>
<protein>
    <submittedName>
        <fullName evidence="3">CheY chemotaxis protein or a CheY-like REC (Receiver) domain</fullName>
    </submittedName>
</protein>
<dbReference type="Gene3D" id="3.40.50.2300">
    <property type="match status" value="1"/>
</dbReference>
<feature type="domain" description="Response regulatory" evidence="2">
    <location>
        <begin position="3"/>
        <end position="127"/>
    </location>
</feature>
<keyword evidence="4" id="KW-1185">Reference proteome</keyword>
<dbReference type="RefSeq" id="WP_091771117.1">
    <property type="nucleotide sequence ID" value="NZ_FNHG01000017.1"/>
</dbReference>
<dbReference type="OrthoDB" id="7632104at2"/>
<dbReference type="STRING" id="144026.SAMN04488568_1171"/>
<dbReference type="SUPFAM" id="SSF52172">
    <property type="entry name" value="CheY-like"/>
    <property type="match status" value="1"/>
</dbReference>
<evidence type="ECO:0000256" key="1">
    <source>
        <dbReference type="PROSITE-ProRule" id="PRU00169"/>
    </source>
</evidence>
<organism evidence="3 4">
    <name type="scientific">Maricaulis salignorans</name>
    <dbReference type="NCBI Taxonomy" id="144026"/>
    <lineage>
        <taxon>Bacteria</taxon>
        <taxon>Pseudomonadati</taxon>
        <taxon>Pseudomonadota</taxon>
        <taxon>Alphaproteobacteria</taxon>
        <taxon>Maricaulales</taxon>
        <taxon>Maricaulaceae</taxon>
        <taxon>Maricaulis</taxon>
    </lineage>
</organism>
<name>A0A1G9UY33_9PROT</name>
<evidence type="ECO:0000313" key="3">
    <source>
        <dbReference type="EMBL" id="SDM64706.1"/>
    </source>
</evidence>
<evidence type="ECO:0000259" key="2">
    <source>
        <dbReference type="PROSITE" id="PS50110"/>
    </source>
</evidence>
<dbReference type="GO" id="GO:0000160">
    <property type="term" value="P:phosphorelay signal transduction system"/>
    <property type="evidence" value="ECO:0007669"/>
    <property type="project" value="InterPro"/>
</dbReference>
<gene>
    <name evidence="3" type="ORF">SAMN04488568_1171</name>
</gene>
<dbReference type="InterPro" id="IPR011006">
    <property type="entry name" value="CheY-like_superfamily"/>
</dbReference>
<comment type="caution">
    <text evidence="1">Lacks conserved residue(s) required for the propagation of feature annotation.</text>
</comment>
<proteinExistence type="predicted"/>
<dbReference type="InterPro" id="IPR001789">
    <property type="entry name" value="Sig_transdc_resp-reg_receiver"/>
</dbReference>
<dbReference type="EMBL" id="FNHG01000017">
    <property type="protein sequence ID" value="SDM64706.1"/>
    <property type="molecule type" value="Genomic_DNA"/>
</dbReference>